<reference evidence="2" key="1">
    <citation type="journal article" date="2017" name="Genome Biol.">
        <title>Comparative genomics reveals high biological diversity and specific adaptations in the industrially and medically important fungal genus Aspergillus.</title>
        <authorList>
            <person name="de Vries R.P."/>
            <person name="Riley R."/>
            <person name="Wiebenga A."/>
            <person name="Aguilar-Osorio G."/>
            <person name="Amillis S."/>
            <person name="Uchima C.A."/>
            <person name="Anderluh G."/>
            <person name="Asadollahi M."/>
            <person name="Askin M."/>
            <person name="Barry K."/>
            <person name="Battaglia E."/>
            <person name="Bayram O."/>
            <person name="Benocci T."/>
            <person name="Braus-Stromeyer S.A."/>
            <person name="Caldana C."/>
            <person name="Canovas D."/>
            <person name="Cerqueira G.C."/>
            <person name="Chen F."/>
            <person name="Chen W."/>
            <person name="Choi C."/>
            <person name="Clum A."/>
            <person name="Dos Santos R.A."/>
            <person name="Damasio A.R."/>
            <person name="Diallinas G."/>
            <person name="Emri T."/>
            <person name="Fekete E."/>
            <person name="Flipphi M."/>
            <person name="Freyberg S."/>
            <person name="Gallo A."/>
            <person name="Gournas C."/>
            <person name="Habgood R."/>
            <person name="Hainaut M."/>
            <person name="Harispe M.L."/>
            <person name="Henrissat B."/>
            <person name="Hilden K.S."/>
            <person name="Hope R."/>
            <person name="Hossain A."/>
            <person name="Karabika E."/>
            <person name="Karaffa L."/>
            <person name="Karanyi Z."/>
            <person name="Krasevec N."/>
            <person name="Kuo A."/>
            <person name="Kusch H."/>
            <person name="LaButti K."/>
            <person name="Lagendijk E.L."/>
            <person name="Lapidus A."/>
            <person name="Levasseur A."/>
            <person name="Lindquist E."/>
            <person name="Lipzen A."/>
            <person name="Logrieco A.F."/>
            <person name="MacCabe A."/>
            <person name="Maekelae M.R."/>
            <person name="Malavazi I."/>
            <person name="Melin P."/>
            <person name="Meyer V."/>
            <person name="Mielnichuk N."/>
            <person name="Miskei M."/>
            <person name="Molnar A.P."/>
            <person name="Mule G."/>
            <person name="Ngan C.Y."/>
            <person name="Orejas M."/>
            <person name="Orosz E."/>
            <person name="Ouedraogo J.P."/>
            <person name="Overkamp K.M."/>
            <person name="Park H.-S."/>
            <person name="Perrone G."/>
            <person name="Piumi F."/>
            <person name="Punt P.J."/>
            <person name="Ram A.F."/>
            <person name="Ramon A."/>
            <person name="Rauscher S."/>
            <person name="Record E."/>
            <person name="Riano-Pachon D.M."/>
            <person name="Robert V."/>
            <person name="Roehrig J."/>
            <person name="Ruller R."/>
            <person name="Salamov A."/>
            <person name="Salih N.S."/>
            <person name="Samson R.A."/>
            <person name="Sandor E."/>
            <person name="Sanguinetti M."/>
            <person name="Schuetze T."/>
            <person name="Sepcic K."/>
            <person name="Shelest E."/>
            <person name="Sherlock G."/>
            <person name="Sophianopoulou V."/>
            <person name="Squina F.M."/>
            <person name="Sun H."/>
            <person name="Susca A."/>
            <person name="Todd R.B."/>
            <person name="Tsang A."/>
            <person name="Unkles S.E."/>
            <person name="van de Wiele N."/>
            <person name="van Rossen-Uffink D."/>
            <person name="Oliveira J.V."/>
            <person name="Vesth T.C."/>
            <person name="Visser J."/>
            <person name="Yu J.-H."/>
            <person name="Zhou M."/>
            <person name="Andersen M.R."/>
            <person name="Archer D.B."/>
            <person name="Baker S.E."/>
            <person name="Benoit I."/>
            <person name="Brakhage A.A."/>
            <person name="Braus G.H."/>
            <person name="Fischer R."/>
            <person name="Frisvad J.C."/>
            <person name="Goldman G.H."/>
            <person name="Houbraken J."/>
            <person name="Oakley B."/>
            <person name="Pocsi I."/>
            <person name="Scazzocchio C."/>
            <person name="Seiboth B."/>
            <person name="vanKuyk P.A."/>
            <person name="Wortman J."/>
            <person name="Dyer P.S."/>
            <person name="Grigoriev I.V."/>
        </authorList>
    </citation>
    <scope>NUCLEOTIDE SEQUENCE [LARGE SCALE GENOMIC DNA]</scope>
    <source>
        <strain evidence="2">CBS 134.48</strain>
    </source>
</reference>
<evidence type="ECO:0000313" key="1">
    <source>
        <dbReference type="EMBL" id="OJI88984.1"/>
    </source>
</evidence>
<evidence type="ECO:0000313" key="2">
    <source>
        <dbReference type="Proteomes" id="UP000184304"/>
    </source>
</evidence>
<dbReference type="AlphaFoldDB" id="A0A1L9NIN0"/>
<protein>
    <submittedName>
        <fullName evidence="1">Uncharacterized protein</fullName>
    </submittedName>
</protein>
<accession>A0A1L9NIN0</accession>
<gene>
    <name evidence="1" type="ORF">ASPTUDRAFT_49907</name>
</gene>
<dbReference type="Proteomes" id="UP000184304">
    <property type="component" value="Unassembled WGS sequence"/>
</dbReference>
<keyword evidence="2" id="KW-1185">Reference proteome</keyword>
<sequence length="92" mass="10450">MRHRVDVLVSGPLRTKPWASCHSPDGVVDLQIVLVRRIEMLCQYDDGHFREVGRVGNAILVISSILFCAGTIMMENEGKEVCPSRWKKEIKK</sequence>
<proteinExistence type="predicted"/>
<name>A0A1L9NIN0_ASPTC</name>
<dbReference type="EMBL" id="KV878178">
    <property type="protein sequence ID" value="OJI88984.1"/>
    <property type="molecule type" value="Genomic_DNA"/>
</dbReference>
<dbReference type="VEuPathDB" id="FungiDB:ASPTUDRAFT_49907"/>
<organism evidence="1 2">
    <name type="scientific">Aspergillus tubingensis (strain CBS 134.48)</name>
    <dbReference type="NCBI Taxonomy" id="767770"/>
    <lineage>
        <taxon>Eukaryota</taxon>
        <taxon>Fungi</taxon>
        <taxon>Dikarya</taxon>
        <taxon>Ascomycota</taxon>
        <taxon>Pezizomycotina</taxon>
        <taxon>Eurotiomycetes</taxon>
        <taxon>Eurotiomycetidae</taxon>
        <taxon>Eurotiales</taxon>
        <taxon>Aspergillaceae</taxon>
        <taxon>Aspergillus</taxon>
        <taxon>Aspergillus subgen. Circumdati</taxon>
    </lineage>
</organism>